<dbReference type="InterPro" id="IPR003593">
    <property type="entry name" value="AAA+_ATPase"/>
</dbReference>
<feature type="domain" description="AAA+ ATPase" evidence="2">
    <location>
        <begin position="39"/>
        <end position="174"/>
    </location>
</feature>
<dbReference type="AlphaFoldDB" id="A0A4Z0W403"/>
<dbReference type="Proteomes" id="UP000297288">
    <property type="component" value="Unassembled WGS sequence"/>
</dbReference>
<evidence type="ECO:0000313" key="4">
    <source>
        <dbReference type="Proteomes" id="UP000297288"/>
    </source>
</evidence>
<dbReference type="PANTHER" id="PTHR30050">
    <property type="entry name" value="CHROMOSOMAL REPLICATION INITIATOR PROTEIN DNAA"/>
    <property type="match status" value="1"/>
</dbReference>
<dbReference type="EMBL" id="SRME01000003">
    <property type="protein sequence ID" value="TGG88045.1"/>
    <property type="molecule type" value="Genomic_DNA"/>
</dbReference>
<protein>
    <submittedName>
        <fullName evidence="3">AAA family ATPase</fullName>
    </submittedName>
</protein>
<dbReference type="PANTHER" id="PTHR30050:SF4">
    <property type="entry name" value="ATP-BINDING PROTEIN RV3427C IN INSERTION SEQUENCE-RELATED"/>
    <property type="match status" value="1"/>
</dbReference>
<reference evidence="3 4" key="1">
    <citation type="submission" date="2019-04" db="EMBL/GenBank/DDBJ databases">
        <title>Draft genome sequence data and analysis of a Fermenting Bacterium, Geotoga petraea strain HO-Geo1, isolated from heavy-oil petroleum reservoir in Russia.</title>
        <authorList>
            <person name="Grouzdev D.S."/>
            <person name="Semenova E.M."/>
            <person name="Sokolova D.S."/>
            <person name="Tourova T.P."/>
            <person name="Poltaraus A.B."/>
            <person name="Nazina T.N."/>
        </authorList>
    </citation>
    <scope>NUCLEOTIDE SEQUENCE [LARGE SCALE GENOMIC DNA]</scope>
    <source>
        <strain evidence="3 4">HO-Geo1</strain>
    </source>
</reference>
<proteinExistence type="inferred from homology"/>
<evidence type="ECO:0000313" key="3">
    <source>
        <dbReference type="EMBL" id="TGG88045.1"/>
    </source>
</evidence>
<sequence length="193" mass="22015">MRTAKFPQRKYIEDLKEEHLPKDAQNKLGKLKTLEFIETGQNIILSGNPGTGKTHIAISLGIKACVEGYKVLFFSVPTLITRLKESRSEKTLRIFQSRLEKYDLIIVDELGYISFDKEGSELLFTSLSLRANNKSTIITTNLSFDRWEEVFKDPVLTAAMVDSLAHKAFMVNMNGNSFRIKETQDWLNSQSFS</sequence>
<comment type="caution">
    <text evidence="3">The sequence shown here is derived from an EMBL/GenBank/DDBJ whole genome shotgun (WGS) entry which is preliminary data.</text>
</comment>
<dbReference type="InterPro" id="IPR047661">
    <property type="entry name" value="IstB"/>
</dbReference>
<dbReference type="InterPro" id="IPR002611">
    <property type="entry name" value="IstB_ATP-bd"/>
</dbReference>
<organism evidence="3 4">
    <name type="scientific">Geotoga petraea</name>
    <dbReference type="NCBI Taxonomy" id="28234"/>
    <lineage>
        <taxon>Bacteria</taxon>
        <taxon>Thermotogati</taxon>
        <taxon>Thermotogota</taxon>
        <taxon>Thermotogae</taxon>
        <taxon>Petrotogales</taxon>
        <taxon>Petrotogaceae</taxon>
        <taxon>Geotoga</taxon>
    </lineage>
</organism>
<name>A0A4Z0W403_9BACT</name>
<comment type="similarity">
    <text evidence="1">Belongs to the IS21/IS1162 putative ATP-binding protein family.</text>
</comment>
<dbReference type="Gene3D" id="3.40.50.300">
    <property type="entry name" value="P-loop containing nucleotide triphosphate hydrolases"/>
    <property type="match status" value="1"/>
</dbReference>
<gene>
    <name evidence="3" type="ORF">E4650_06795</name>
</gene>
<dbReference type="InterPro" id="IPR027417">
    <property type="entry name" value="P-loop_NTPase"/>
</dbReference>
<dbReference type="OrthoDB" id="9776217at2"/>
<dbReference type="NCBIfam" id="NF038214">
    <property type="entry name" value="IS21_help_AAA"/>
    <property type="match status" value="1"/>
</dbReference>
<accession>A0A4Z0W403</accession>
<evidence type="ECO:0000256" key="1">
    <source>
        <dbReference type="ARBA" id="ARBA00008059"/>
    </source>
</evidence>
<dbReference type="SMART" id="SM00382">
    <property type="entry name" value="AAA"/>
    <property type="match status" value="1"/>
</dbReference>
<dbReference type="SUPFAM" id="SSF52540">
    <property type="entry name" value="P-loop containing nucleoside triphosphate hydrolases"/>
    <property type="match status" value="1"/>
</dbReference>
<dbReference type="GO" id="GO:0006260">
    <property type="term" value="P:DNA replication"/>
    <property type="evidence" value="ECO:0007669"/>
    <property type="project" value="TreeGrafter"/>
</dbReference>
<dbReference type="GO" id="GO:0005524">
    <property type="term" value="F:ATP binding"/>
    <property type="evidence" value="ECO:0007669"/>
    <property type="project" value="InterPro"/>
</dbReference>
<dbReference type="Pfam" id="PF01695">
    <property type="entry name" value="IstB_IS21"/>
    <property type="match status" value="1"/>
</dbReference>
<dbReference type="CDD" id="cd00009">
    <property type="entry name" value="AAA"/>
    <property type="match status" value="1"/>
</dbReference>
<evidence type="ECO:0000259" key="2">
    <source>
        <dbReference type="SMART" id="SM00382"/>
    </source>
</evidence>